<sequence length="492" mass="55749">MRCLASLLCVILHKFPAEISSRQKLTSYPELAELYNSLLKSIHDAFQQFTDTTAKSHGLLRLQSAFLFLSVTQQVPTHPHAFVDRCIVQLIRLTHRLIVEESNSKSTTPSAMATQSNNVALVALAAASVTDLESSLMVSNSVDLLIISLEMLKCRLNIMTHEMRKNGFGPDLSSIIERSREPKLVRAVIRIIKDWVNVPKNEEHYVPNIKEMVSLFEQLWLSYPRWVNFLKHFLEGSRILLLPESEAPDNSKSQGPDLLTRLLFLIFNNTWDEAHFKELFWLPIFNDVLLCLLDTGKSLQFGGCKRPTEADLLQAVANSRKFSTDRDLDPDDDALKKQEEMEDLKLLNSLSPAEMHELLIKQLARFLMADEHVNSMEQVQASPASLVQGFLTTPDSLTSFFSAPLLTYVAQNFNQWHNIALFLERQTLSASAAAQQEERENTLGLVNVYEKLGDWDHCASAWSLRLDSSEQAIVSFLKALQIDQPVRALDWA</sequence>
<comment type="caution">
    <text evidence="1">The sequence shown here is derived from an EMBL/GenBank/DDBJ whole genome shotgun (WGS) entry which is preliminary data.</text>
</comment>
<gene>
    <name evidence="1" type="ORF">Ciccas_004561</name>
</gene>
<evidence type="ECO:0000313" key="2">
    <source>
        <dbReference type="Proteomes" id="UP001626550"/>
    </source>
</evidence>
<name>A0ABD2QC45_9PLAT</name>
<dbReference type="Proteomes" id="UP001626550">
    <property type="component" value="Unassembled WGS sequence"/>
</dbReference>
<accession>A0ABD2QC45</accession>
<dbReference type="InterPro" id="IPR046805">
    <property type="entry name" value="Tra1_ring"/>
</dbReference>
<dbReference type="AlphaFoldDB" id="A0ABD2QC45"/>
<dbReference type="Pfam" id="PF20206">
    <property type="entry name" value="Tra1_ring"/>
    <property type="match status" value="1"/>
</dbReference>
<keyword evidence="2" id="KW-1185">Reference proteome</keyword>
<organism evidence="1 2">
    <name type="scientific">Cichlidogyrus casuarinus</name>
    <dbReference type="NCBI Taxonomy" id="1844966"/>
    <lineage>
        <taxon>Eukaryota</taxon>
        <taxon>Metazoa</taxon>
        <taxon>Spiralia</taxon>
        <taxon>Lophotrochozoa</taxon>
        <taxon>Platyhelminthes</taxon>
        <taxon>Monogenea</taxon>
        <taxon>Monopisthocotylea</taxon>
        <taxon>Dactylogyridea</taxon>
        <taxon>Ancyrocephalidae</taxon>
        <taxon>Cichlidogyrus</taxon>
    </lineage>
</organism>
<proteinExistence type="predicted"/>
<reference evidence="1 2" key="1">
    <citation type="submission" date="2024-11" db="EMBL/GenBank/DDBJ databases">
        <title>Adaptive evolution of stress response genes in parasites aligns with host niche diversity.</title>
        <authorList>
            <person name="Hahn C."/>
            <person name="Resl P."/>
        </authorList>
    </citation>
    <scope>NUCLEOTIDE SEQUENCE [LARGE SCALE GENOMIC DNA]</scope>
    <source>
        <strain evidence="1">EGGRZ-B1_66</strain>
        <tissue evidence="1">Body</tissue>
    </source>
</reference>
<feature type="non-terminal residue" evidence="1">
    <location>
        <position position="492"/>
    </location>
</feature>
<evidence type="ECO:0000313" key="1">
    <source>
        <dbReference type="EMBL" id="KAL3316792.1"/>
    </source>
</evidence>
<dbReference type="EMBL" id="JBJKFK010000481">
    <property type="protein sequence ID" value="KAL3316792.1"/>
    <property type="molecule type" value="Genomic_DNA"/>
</dbReference>
<protein>
    <submittedName>
        <fullName evidence="1">Uncharacterized protein</fullName>
    </submittedName>
</protein>